<feature type="region of interest" description="Disordered" evidence="1">
    <location>
        <begin position="31"/>
        <end position="53"/>
    </location>
</feature>
<dbReference type="InterPro" id="IPR035234">
    <property type="entry name" value="IgGFc-bd_N"/>
</dbReference>
<protein>
    <submittedName>
        <fullName evidence="3">IgGFc-binding protein</fullName>
    </submittedName>
</protein>
<evidence type="ECO:0000259" key="2">
    <source>
        <dbReference type="Pfam" id="PF17517"/>
    </source>
</evidence>
<organism evidence="3 4">
    <name type="scientific">Nannocystis punicea</name>
    <dbReference type="NCBI Taxonomy" id="2995304"/>
    <lineage>
        <taxon>Bacteria</taxon>
        <taxon>Pseudomonadati</taxon>
        <taxon>Myxococcota</taxon>
        <taxon>Polyangia</taxon>
        <taxon>Nannocystales</taxon>
        <taxon>Nannocystaceae</taxon>
        <taxon>Nannocystis</taxon>
    </lineage>
</organism>
<evidence type="ECO:0000313" key="3">
    <source>
        <dbReference type="EMBL" id="WAS92765.1"/>
    </source>
</evidence>
<dbReference type="Pfam" id="PF17517">
    <property type="entry name" value="IgGFc_binding"/>
    <property type="match status" value="1"/>
</dbReference>
<keyword evidence="4" id="KW-1185">Reference proteome</keyword>
<reference evidence="3" key="1">
    <citation type="submission" date="2022-11" db="EMBL/GenBank/DDBJ databases">
        <title>Minimal conservation of predation-associated metabolite biosynthetic gene clusters underscores biosynthetic potential of Myxococcota including descriptions for ten novel species: Archangium lansinium sp. nov., Myxococcus landrumus sp. nov., Nannocystis bai.</title>
        <authorList>
            <person name="Ahearne A."/>
            <person name="Stevens C."/>
            <person name="Dowd S."/>
        </authorList>
    </citation>
    <scope>NUCLEOTIDE SEQUENCE</scope>
    <source>
        <strain evidence="3">Fl3</strain>
    </source>
</reference>
<proteinExistence type="predicted"/>
<dbReference type="PANTHER" id="PTHR46534:SF1">
    <property type="entry name" value="IGGFC-BINDING PROTEIN N-TERMINAL DOMAIN-CONTAINING PROTEIN"/>
    <property type="match status" value="1"/>
</dbReference>
<name>A0ABY7H0W3_9BACT</name>
<gene>
    <name evidence="3" type="ORF">O0S08_41855</name>
</gene>
<evidence type="ECO:0000313" key="4">
    <source>
        <dbReference type="Proteomes" id="UP001164459"/>
    </source>
</evidence>
<dbReference type="RefSeq" id="WP_269035121.1">
    <property type="nucleotide sequence ID" value="NZ_CP114040.1"/>
</dbReference>
<dbReference type="Proteomes" id="UP001164459">
    <property type="component" value="Chromosome"/>
</dbReference>
<sequence length="570" mass="60834">MSHHPGLRACLGALVLLAACPDLLPVDPDSDSAGATAAVTGEPATTAEPDPTTGFVPQCLPGQTRCDPEQPTALQTCKDTGAGWESSPCAHECVEAIDAASCVGPCDTDDDPTSIGCEFVAIRMASGNDPDDFDALIVGNTDPLEIAAVQLYFTPTNDLVEQAILDPVILAPGESHVFDITVDPLPFTNFRNGGVFRLVSDRPVAAYLHSPLANEASNDASMLLPVRWLRKDYVVASWPPFVDADEPDTKNGRPSYFTVIALEDDTTVNWKPRRRTAGLGEQFDAVEPGGTGTKMMRRFDVLQVAASSPAGDADYENHDVSGTLVSADKNIWVMGATNCAYVPFGSGWCNHLQEQMIPLEYWGSTYVAPPSPPRSGEEKQYWRVYAGDDDVTLGISRTDQPGTQFVAIAERGDFREFAVDAGVTLLFVGLNDAPILPVQYLAGNLAAGGIGDPAMVQSIAAEQWRERYVFVTGADYEANYVQVIRRTGGADVTIDGQVVGSWKLANFEGVDNYQIADVPLASGGEAATYVAASTEPFGITVVGYNPAGPGTMTSAYAYPGGMRLERLFQP</sequence>
<feature type="compositionally biased region" description="Low complexity" evidence="1">
    <location>
        <begin position="40"/>
        <end position="53"/>
    </location>
</feature>
<dbReference type="PANTHER" id="PTHR46534">
    <property type="entry name" value="IGGFC_BINDING DOMAIN-CONTAINING PROTEIN"/>
    <property type="match status" value="1"/>
</dbReference>
<feature type="domain" description="IgGFc-binding protein N-terminal" evidence="2">
    <location>
        <begin position="219"/>
        <end position="543"/>
    </location>
</feature>
<dbReference type="EMBL" id="CP114040">
    <property type="protein sequence ID" value="WAS92765.1"/>
    <property type="molecule type" value="Genomic_DNA"/>
</dbReference>
<evidence type="ECO:0000256" key="1">
    <source>
        <dbReference type="SAM" id="MobiDB-lite"/>
    </source>
</evidence>
<accession>A0ABY7H0W3</accession>